<accession>A0AAD2PY44</accession>
<evidence type="ECO:0000313" key="3">
    <source>
        <dbReference type="Proteomes" id="UP001295423"/>
    </source>
</evidence>
<comment type="caution">
    <text evidence="2">The sequence shown here is derived from an EMBL/GenBank/DDBJ whole genome shotgun (WGS) entry which is preliminary data.</text>
</comment>
<keyword evidence="3" id="KW-1185">Reference proteome</keyword>
<dbReference type="SUPFAM" id="SSF52540">
    <property type="entry name" value="P-loop containing nucleoside triphosphate hydrolases"/>
    <property type="match status" value="1"/>
</dbReference>
<proteinExistence type="predicted"/>
<dbReference type="AlphaFoldDB" id="A0AAD2PY44"/>
<dbReference type="EMBL" id="CAKOGP040002380">
    <property type="protein sequence ID" value="CAJ1968419.1"/>
    <property type="molecule type" value="Genomic_DNA"/>
</dbReference>
<dbReference type="InterPro" id="IPR027417">
    <property type="entry name" value="P-loop_NTPase"/>
</dbReference>
<evidence type="ECO:0000313" key="2">
    <source>
        <dbReference type="EMBL" id="CAJ1968419.1"/>
    </source>
</evidence>
<dbReference type="Gene3D" id="3.40.50.300">
    <property type="entry name" value="P-loop containing nucleotide triphosphate hydrolases"/>
    <property type="match status" value="1"/>
</dbReference>
<keyword evidence="1" id="KW-0812">Transmembrane</keyword>
<dbReference type="PANTHER" id="PTHR36978:SF4">
    <property type="entry name" value="P-LOOP CONTAINING NUCLEOSIDE TRIPHOSPHATE HYDROLASE PROTEIN"/>
    <property type="match status" value="1"/>
</dbReference>
<reference evidence="2" key="1">
    <citation type="submission" date="2023-08" db="EMBL/GenBank/DDBJ databases">
        <authorList>
            <person name="Audoor S."/>
            <person name="Bilcke G."/>
        </authorList>
    </citation>
    <scope>NUCLEOTIDE SEQUENCE</scope>
</reference>
<gene>
    <name evidence="2" type="ORF">CYCCA115_LOCUS23230</name>
</gene>
<protein>
    <submittedName>
        <fullName evidence="2">Uncharacterized protein</fullName>
    </submittedName>
</protein>
<sequence>MVLGGKKDESASPPYFVKWVAITLWIAMGIQWAFLQISSDGRASSSSSSSLPENIKITDSAPIILMGLPRSGSLAIHEYFECRGMTSRHYCCGDGDGDDNANDNDSNNSRKTSFPCPNQKTCGDCVLTNLKGNAKAFDGCHGGSGGNVGGVGGDADNGGSSIQVWSAFDVETDQGWFLPQHFALGLLQEQYPNAIWILNFRSNASDWAKSIYHWHSLTRRFLHSFGHLTEDQGIWDDLEPSSVSKPARTAQVTAEQVEEDLERSVARVLDTTKQQQRESKRDEILAILEEIYQKHTERIVNWGRQFPAHRLIEIQVDGDDVGSTIQSKLDKAFGVNYHQQSSQTECKFKFDPPDNDWQDFSLPY</sequence>
<dbReference type="Proteomes" id="UP001295423">
    <property type="component" value="Unassembled WGS sequence"/>
</dbReference>
<dbReference type="PANTHER" id="PTHR36978">
    <property type="entry name" value="P-LOOP CONTAINING NUCLEOTIDE TRIPHOSPHATE HYDROLASE"/>
    <property type="match status" value="1"/>
</dbReference>
<feature type="transmembrane region" description="Helical" evidence="1">
    <location>
        <begin position="16"/>
        <end position="35"/>
    </location>
</feature>
<evidence type="ECO:0000256" key="1">
    <source>
        <dbReference type="SAM" id="Phobius"/>
    </source>
</evidence>
<keyword evidence="1" id="KW-1133">Transmembrane helix</keyword>
<keyword evidence="1" id="KW-0472">Membrane</keyword>
<organism evidence="2 3">
    <name type="scientific">Cylindrotheca closterium</name>
    <dbReference type="NCBI Taxonomy" id="2856"/>
    <lineage>
        <taxon>Eukaryota</taxon>
        <taxon>Sar</taxon>
        <taxon>Stramenopiles</taxon>
        <taxon>Ochrophyta</taxon>
        <taxon>Bacillariophyta</taxon>
        <taxon>Bacillariophyceae</taxon>
        <taxon>Bacillariophycidae</taxon>
        <taxon>Bacillariales</taxon>
        <taxon>Bacillariaceae</taxon>
        <taxon>Cylindrotheca</taxon>
    </lineage>
</organism>
<name>A0AAD2PY44_9STRA</name>